<reference evidence="1 2" key="1">
    <citation type="submission" date="2021-03" db="EMBL/GenBank/DDBJ databases">
        <title>Sequencing the genomes of 1000 actinobacteria strains.</title>
        <authorList>
            <person name="Klenk H.-P."/>
        </authorList>
    </citation>
    <scope>NUCLEOTIDE SEQUENCE [LARGE SCALE GENOMIC DNA]</scope>
    <source>
        <strain evidence="1 2">DSM 45516</strain>
    </source>
</reference>
<dbReference type="Proteomes" id="UP001519325">
    <property type="component" value="Unassembled WGS sequence"/>
</dbReference>
<name>A0ABS4QPE4_9NOCA</name>
<gene>
    <name evidence="1" type="ORF">BJ987_005869</name>
</gene>
<protein>
    <submittedName>
        <fullName evidence="1">Uncharacterized protein</fullName>
    </submittedName>
</protein>
<evidence type="ECO:0000313" key="2">
    <source>
        <dbReference type="Proteomes" id="UP001519325"/>
    </source>
</evidence>
<dbReference type="EMBL" id="JAGGMR010000001">
    <property type="protein sequence ID" value="MBP2192968.1"/>
    <property type="molecule type" value="Genomic_DNA"/>
</dbReference>
<sequence>MGYLANALNLPPLIFKFQYHPEILSEKRSFTYEESQDRGDWAFDKSKAAGVGKTGGAKQLAMAGGAYDDLLELGTLLTATQAQVAKAGKARTFALEFAIDTNGKPDEADVAVRGPAKPRDIELDLAVLRSFMNPSVELPQLFRKPAWKFPPTCQLKLGDIALECVMTDLNIKITRFAPDLTAARAEISLTLSEQPRSLSTVVDTITRNINAVRALGGGRLDKDDFLQQIPGFGLAQDVFDL</sequence>
<organism evidence="1 2">
    <name type="scientific">Nocardia goodfellowii</name>
    <dbReference type="NCBI Taxonomy" id="882446"/>
    <lineage>
        <taxon>Bacteria</taxon>
        <taxon>Bacillati</taxon>
        <taxon>Actinomycetota</taxon>
        <taxon>Actinomycetes</taxon>
        <taxon>Mycobacteriales</taxon>
        <taxon>Nocardiaceae</taxon>
        <taxon>Nocardia</taxon>
    </lineage>
</organism>
<proteinExistence type="predicted"/>
<evidence type="ECO:0000313" key="1">
    <source>
        <dbReference type="EMBL" id="MBP2192968.1"/>
    </source>
</evidence>
<dbReference type="RefSeq" id="WP_209896165.1">
    <property type="nucleotide sequence ID" value="NZ_JAGGMR010000001.1"/>
</dbReference>
<comment type="caution">
    <text evidence="1">The sequence shown here is derived from an EMBL/GenBank/DDBJ whole genome shotgun (WGS) entry which is preliminary data.</text>
</comment>
<accession>A0ABS4QPE4</accession>
<keyword evidence="2" id="KW-1185">Reference proteome</keyword>